<dbReference type="GO" id="GO:0008234">
    <property type="term" value="F:cysteine-type peptidase activity"/>
    <property type="evidence" value="ECO:0007669"/>
    <property type="project" value="UniProtKB-KW"/>
</dbReference>
<evidence type="ECO:0000259" key="5">
    <source>
        <dbReference type="PROSITE" id="PS50600"/>
    </source>
</evidence>
<evidence type="ECO:0000256" key="2">
    <source>
        <dbReference type="ARBA" id="ARBA00022670"/>
    </source>
</evidence>
<sequence length="215" mass="24775">MAKQVLNYHDVQLYESDVALFEGQKWLNDNAINFYLQYITQTIAPSDVLLIDPAVVSCLLYQCEDEEDFKELAAGLCLKSKRICLIPVSDNDRLGGESSHWSLLLYCDENFKHFDSISGCNKNSARRIARSFMRLLKIIGRYDGVENNFQVKEVLDAPQQQNSYDCGMYVILLAEFLTRQYAGEMEKMSMEIFLTPEKVTGMRLRISKLLKKLQE</sequence>
<organism evidence="6 7">
    <name type="scientific">Bremia lactucae</name>
    <name type="common">Lettuce downy mildew</name>
    <dbReference type="NCBI Taxonomy" id="4779"/>
    <lineage>
        <taxon>Eukaryota</taxon>
        <taxon>Sar</taxon>
        <taxon>Stramenopiles</taxon>
        <taxon>Oomycota</taxon>
        <taxon>Peronosporomycetes</taxon>
        <taxon>Peronosporales</taxon>
        <taxon>Peronosporaceae</taxon>
        <taxon>Bremia</taxon>
    </lineage>
</organism>
<dbReference type="GO" id="GO:0000338">
    <property type="term" value="P:protein deneddylation"/>
    <property type="evidence" value="ECO:0007669"/>
    <property type="project" value="TreeGrafter"/>
</dbReference>
<keyword evidence="7" id="KW-1185">Reference proteome</keyword>
<name>A0A976NXX9_BRELC</name>
<dbReference type="PANTHER" id="PTHR46468">
    <property type="entry name" value="SENTRIN-SPECIFIC PROTEASE 8"/>
    <property type="match status" value="1"/>
</dbReference>
<keyword evidence="4" id="KW-0788">Thiol protease</keyword>
<gene>
    <name evidence="6" type="ORF">CCR75_003662</name>
</gene>
<protein>
    <recommendedName>
        <fullName evidence="5">Ubiquitin-like protease family profile domain-containing protein</fullName>
    </recommendedName>
</protein>
<dbReference type="RefSeq" id="XP_067821612.1">
    <property type="nucleotide sequence ID" value="XM_067961756.1"/>
</dbReference>
<dbReference type="InterPro" id="IPR044613">
    <property type="entry name" value="Nep1/2-like"/>
</dbReference>
<dbReference type="InterPro" id="IPR038765">
    <property type="entry name" value="Papain-like_cys_pep_sf"/>
</dbReference>
<keyword evidence="3" id="KW-0378">Hydrolase</keyword>
<dbReference type="GeneID" id="94347427"/>
<dbReference type="GO" id="GO:0006508">
    <property type="term" value="P:proteolysis"/>
    <property type="evidence" value="ECO:0007669"/>
    <property type="project" value="UniProtKB-KW"/>
</dbReference>
<dbReference type="AlphaFoldDB" id="A0A976NXX9"/>
<evidence type="ECO:0000256" key="4">
    <source>
        <dbReference type="ARBA" id="ARBA00022807"/>
    </source>
</evidence>
<dbReference type="SUPFAM" id="SSF54001">
    <property type="entry name" value="Cysteine proteinases"/>
    <property type="match status" value="1"/>
</dbReference>
<accession>A0A976NXX9</accession>
<evidence type="ECO:0000313" key="7">
    <source>
        <dbReference type="Proteomes" id="UP000294530"/>
    </source>
</evidence>
<dbReference type="Pfam" id="PF02902">
    <property type="entry name" value="Peptidase_C48"/>
    <property type="match status" value="1"/>
</dbReference>
<evidence type="ECO:0000313" key="6">
    <source>
        <dbReference type="EMBL" id="TDH72113.1"/>
    </source>
</evidence>
<evidence type="ECO:0000256" key="1">
    <source>
        <dbReference type="ARBA" id="ARBA00005234"/>
    </source>
</evidence>
<feature type="domain" description="Ubiquitin-like protease family profile" evidence="5">
    <location>
        <begin position="11"/>
        <end position="177"/>
    </location>
</feature>
<dbReference type="OrthoDB" id="5065855at2759"/>
<dbReference type="PANTHER" id="PTHR46468:SF1">
    <property type="entry name" value="SENTRIN-SPECIFIC PROTEASE 8"/>
    <property type="match status" value="1"/>
</dbReference>
<dbReference type="KEGG" id="blac:94347427"/>
<dbReference type="Proteomes" id="UP000294530">
    <property type="component" value="Unassembled WGS sequence"/>
</dbReference>
<evidence type="ECO:0000256" key="3">
    <source>
        <dbReference type="ARBA" id="ARBA00022801"/>
    </source>
</evidence>
<comment type="caution">
    <text evidence="6">The sequence shown here is derived from an EMBL/GenBank/DDBJ whole genome shotgun (WGS) entry which is preliminary data.</text>
</comment>
<reference evidence="6 7" key="1">
    <citation type="journal article" date="2021" name="Genome Biol.">
        <title>AFLAP: assembly-free linkage analysis pipeline using k-mers from genome sequencing data.</title>
        <authorList>
            <person name="Fletcher K."/>
            <person name="Zhang L."/>
            <person name="Gil J."/>
            <person name="Han R."/>
            <person name="Cavanaugh K."/>
            <person name="Michelmore R."/>
        </authorList>
    </citation>
    <scope>NUCLEOTIDE SEQUENCE [LARGE SCALE GENOMIC DNA]</scope>
    <source>
        <strain evidence="6 7">SF5</strain>
    </source>
</reference>
<keyword evidence="2" id="KW-0645">Protease</keyword>
<comment type="similarity">
    <text evidence="1">Belongs to the peptidase C48 family.</text>
</comment>
<proteinExistence type="inferred from homology"/>
<dbReference type="InterPro" id="IPR003653">
    <property type="entry name" value="Peptidase_C48_C"/>
</dbReference>
<dbReference type="EMBL" id="SHOA02000012">
    <property type="protein sequence ID" value="TDH72113.1"/>
    <property type="molecule type" value="Genomic_DNA"/>
</dbReference>
<dbReference type="GO" id="GO:0019784">
    <property type="term" value="F:deNEDDylase activity"/>
    <property type="evidence" value="ECO:0007669"/>
    <property type="project" value="InterPro"/>
</dbReference>
<dbReference type="PROSITE" id="PS50600">
    <property type="entry name" value="ULP_PROTEASE"/>
    <property type="match status" value="1"/>
</dbReference>
<dbReference type="Gene3D" id="3.40.395.10">
    <property type="entry name" value="Adenoviral Proteinase, Chain A"/>
    <property type="match status" value="1"/>
</dbReference>